<evidence type="ECO:0000256" key="8">
    <source>
        <dbReference type="SAM" id="Phobius"/>
    </source>
</evidence>
<dbReference type="PANTHER" id="PTHR30472:SF25">
    <property type="entry name" value="ABC TRANSPORTER PERMEASE PROTEIN MJ0876-RELATED"/>
    <property type="match status" value="1"/>
</dbReference>
<accession>A0ABY3PID5</accession>
<gene>
    <name evidence="9" type="ORF">ISF26_16685</name>
</gene>
<dbReference type="CDD" id="cd06550">
    <property type="entry name" value="TM_ABC_iron-siderophores_like"/>
    <property type="match status" value="1"/>
</dbReference>
<name>A0ABY3PID5_9CYAN</name>
<feature type="transmembrane region" description="Helical" evidence="8">
    <location>
        <begin position="170"/>
        <end position="192"/>
    </location>
</feature>
<keyword evidence="10" id="KW-1185">Reference proteome</keyword>
<dbReference type="InterPro" id="IPR037294">
    <property type="entry name" value="ABC_BtuC-like"/>
</dbReference>
<dbReference type="SUPFAM" id="SSF81345">
    <property type="entry name" value="ABC transporter involved in vitamin B12 uptake, BtuC"/>
    <property type="match status" value="1"/>
</dbReference>
<feature type="transmembrane region" description="Helical" evidence="8">
    <location>
        <begin position="330"/>
        <end position="347"/>
    </location>
</feature>
<proteinExistence type="inferred from homology"/>
<sequence length="355" mass="35422">MSKAGFLPAKGASRALRTAATRLGLVGLLVALVLFAVGNGAVAIAPTQVGAILAGQIGVALPWAFEPQQEAVLLAVRLPRVLLGALVGAALAVAGAAMQGLFRNPLADPGLIGVSSGAALAAVGAIVLGTGGLAGPFTLPVAAFVGGLVTTLLVYRLASAEGRTSVATMLLAGIAVNALAGAGTGLLTFVATDAQLRSITFWSLGSLGGATWEALAGVAPPLLAAIVLLPTLARPLNAFLLGEAEAGHLGIDSERVKAAAIVLAALAVGAAVSISGIIGFVGLAVPHLLRLWSGPDHRHLLIDASLLGAALLIGADWLCRTIVAPAELPIGILTAALGAPFFLWLLLRDRSRGWG</sequence>
<keyword evidence="5 8" id="KW-0812">Transmembrane</keyword>
<evidence type="ECO:0000256" key="7">
    <source>
        <dbReference type="ARBA" id="ARBA00023136"/>
    </source>
</evidence>
<dbReference type="RefSeq" id="WP_230840424.1">
    <property type="nucleotide sequence ID" value="NZ_CP063845.1"/>
</dbReference>
<feature type="transmembrane region" description="Helical" evidence="8">
    <location>
        <begin position="110"/>
        <end position="131"/>
    </location>
</feature>
<keyword evidence="7 8" id="KW-0472">Membrane</keyword>
<protein>
    <submittedName>
        <fullName evidence="9">Iron ABC transporter permease</fullName>
    </submittedName>
</protein>
<feature type="transmembrane region" description="Helical" evidence="8">
    <location>
        <begin position="137"/>
        <end position="158"/>
    </location>
</feature>
<feature type="transmembrane region" description="Helical" evidence="8">
    <location>
        <begin position="212"/>
        <end position="233"/>
    </location>
</feature>
<evidence type="ECO:0000313" key="9">
    <source>
        <dbReference type="EMBL" id="UFP93421.1"/>
    </source>
</evidence>
<evidence type="ECO:0000256" key="2">
    <source>
        <dbReference type="ARBA" id="ARBA00007935"/>
    </source>
</evidence>
<dbReference type="Pfam" id="PF01032">
    <property type="entry name" value="FecCD"/>
    <property type="match status" value="1"/>
</dbReference>
<evidence type="ECO:0000256" key="6">
    <source>
        <dbReference type="ARBA" id="ARBA00022989"/>
    </source>
</evidence>
<keyword evidence="3" id="KW-0813">Transport</keyword>
<dbReference type="Proteomes" id="UP001054846">
    <property type="component" value="Chromosome"/>
</dbReference>
<feature type="transmembrane region" description="Helical" evidence="8">
    <location>
        <begin position="258"/>
        <end position="280"/>
    </location>
</feature>
<dbReference type="EMBL" id="CP063845">
    <property type="protein sequence ID" value="UFP93421.1"/>
    <property type="molecule type" value="Genomic_DNA"/>
</dbReference>
<evidence type="ECO:0000313" key="10">
    <source>
        <dbReference type="Proteomes" id="UP001054846"/>
    </source>
</evidence>
<dbReference type="PANTHER" id="PTHR30472">
    <property type="entry name" value="FERRIC ENTEROBACTIN TRANSPORT SYSTEM PERMEASE PROTEIN"/>
    <property type="match status" value="1"/>
</dbReference>
<organism evidence="9 10">
    <name type="scientific">Gloeobacter morelensis MG652769</name>
    <dbReference type="NCBI Taxonomy" id="2781736"/>
    <lineage>
        <taxon>Bacteria</taxon>
        <taxon>Bacillati</taxon>
        <taxon>Cyanobacteriota</taxon>
        <taxon>Cyanophyceae</taxon>
        <taxon>Gloeobacterales</taxon>
        <taxon>Gloeobacteraceae</taxon>
        <taxon>Gloeobacter</taxon>
        <taxon>Gloeobacter morelensis</taxon>
    </lineage>
</organism>
<reference evidence="9 10" key="1">
    <citation type="journal article" date="2021" name="Genome Biol. Evol.">
        <title>Complete Genome Sequencing of a Novel Gloeobacter Species from a Waterfall Cave in Mexico.</title>
        <authorList>
            <person name="Saw J.H."/>
            <person name="Cardona T."/>
            <person name="Montejano G."/>
        </authorList>
    </citation>
    <scope>NUCLEOTIDE SEQUENCE [LARGE SCALE GENOMIC DNA]</scope>
    <source>
        <strain evidence="9">MG652769</strain>
    </source>
</reference>
<keyword evidence="4" id="KW-1003">Cell membrane</keyword>
<evidence type="ECO:0000256" key="5">
    <source>
        <dbReference type="ARBA" id="ARBA00022692"/>
    </source>
</evidence>
<comment type="subcellular location">
    <subcellularLocation>
        <location evidence="1">Cell membrane</location>
        <topology evidence="1">Multi-pass membrane protein</topology>
    </subcellularLocation>
</comment>
<evidence type="ECO:0000256" key="1">
    <source>
        <dbReference type="ARBA" id="ARBA00004651"/>
    </source>
</evidence>
<evidence type="ECO:0000256" key="4">
    <source>
        <dbReference type="ARBA" id="ARBA00022475"/>
    </source>
</evidence>
<keyword evidence="6 8" id="KW-1133">Transmembrane helix</keyword>
<dbReference type="InterPro" id="IPR000522">
    <property type="entry name" value="ABC_transptr_permease_BtuC"/>
</dbReference>
<comment type="similarity">
    <text evidence="2">Belongs to the binding-protein-dependent transport system permease family. FecCD subfamily.</text>
</comment>
<evidence type="ECO:0000256" key="3">
    <source>
        <dbReference type="ARBA" id="ARBA00022448"/>
    </source>
</evidence>
<dbReference type="Gene3D" id="1.10.3470.10">
    <property type="entry name" value="ABC transporter involved in vitamin B12 uptake, BtuC"/>
    <property type="match status" value="1"/>
</dbReference>
<feature type="transmembrane region" description="Helical" evidence="8">
    <location>
        <begin position="78"/>
        <end position="98"/>
    </location>
</feature>